<dbReference type="PROSITE" id="PS50994">
    <property type="entry name" value="INTEGRASE"/>
    <property type="match status" value="1"/>
</dbReference>
<dbReference type="SUPFAM" id="SSF56672">
    <property type="entry name" value="DNA/RNA polymerases"/>
    <property type="match status" value="1"/>
</dbReference>
<dbReference type="CDD" id="cd00303">
    <property type="entry name" value="retropepsin_like"/>
    <property type="match status" value="1"/>
</dbReference>
<evidence type="ECO:0000313" key="4">
    <source>
        <dbReference type="EMBL" id="CAI6354652.1"/>
    </source>
</evidence>
<sequence length="1745" mass="193927">MVETKKEFAEREERRRAIAALKRESAIEGIKAVHAMIPRANSEPDFVPEFILNVDGLDAGWSQYEAEDNTVLECLVNLGKASEYTPGQSGELRILINSAKAAANLLRPTRTAPTAGQNVGNSSSVFDASSGPTLPRLPEIPLPRFGGDFRLWPTFRDTFIKQVDSRQYLSNVDKLYYLTGCLHGAALDAIRSIPASDDNYQLIWSTLSARFYRPRMVATSLLEKVLNAPSSSQESLHDLTVFLSTFDENISLLSAMDIPDLGSFILFTSAFRALPLATRKLFESTMTSDDVYPSVDKLLKFVRDRITVLENVGEPRKTSAKPKPQPVTGPYVSHRAGKSNPVALVAAKPTERHSQTPTSSCSCCQGSHSISACPKFRSWSLDDRNRWAHENKVCFNCLSGNHFIRACSSKSRCHQCSKKHHTLLHGVTPNRQEEGGESGGETPSCCAAALAPRPSAIPTVLLGTALIHARDRAGTWQTVRALVDSASQISAMTVECSTRLGFRPRPWTMPVSGISGTPVVSVKGIVECHIRPRFASEPSLTVQAWVLPSITSDMPRTSIPVDIKDRFSTLALADPQFNVASPVDMLLGADVFSAILDGRQIKIDEALPTAFSSIFGWVLIGPLPATATCHVFTTPVSLATSIENLMDKFWSVEEPDAAPPSFTDDGWCESHFRAEHTRLPSGRFQVPLPTRKPVSELSFPGSRSVALKRFESLERKLMSNPTLRVAYCAFMSEYLSLGHMSVAATPGRYVIPHHAVCNQSNGDLKIRVVFDASAVSHDGTSLNGCLMQGPKLQQDIVDILTRFRVNKYAFTTDICKMYRQVMVAPEYRPLQHILWRASPHDQLVEYELNTVTYGLNCAPFLALRVLAAIAEVDCVGHEGVRQALLHQTYVDDICTGGDTIDDVCTLQREMIAVLGNSGLELKKWSSNCPAILNGVPASDCVTGPLSFDAVDGIGVKVLGLQWQPTDDVFRCALRCDAPPVFTKRGVLSLIARIFDPLGIFAPATFYAKHIMQRTWSCNLGWDDPLPKDLHQEWSTFVESLACLLQINIPRHFNTQSADRCLLLGFCDASQHGCAAVVYLRVLDDREDVSISLVGAKTKLAPIKSLTIPRLELNAAELLARWLYRVKCILDRQVNIVGVHAWTDSTIVLSWLVNRHESFKIYVSNRVHRINTLLPSCVWAHIPSTDNPADCASRGVLPSELPALKLYWQGPEFLRRCPSSWPVGATMLPLSDLPEVRVLSVTVDDQPPVVEWFDEFSSYDKLIRVVARVYRFIDRCRRRALVTRRAVLTRYELDAALDALVIESQRKFFVQLRHELSHRLRVSSKPLGRLCPFIDPSGVIRVGGRLRHSMLPYDRQHPILLAKHSRLALLVCRHWHRISCHAGPRVVTAIVSQQFWIMSVRSVLHQVSSECTSCVRFDHQPPQPLMADLPPGRVQQCRPFARVGIDFAGPLQLQETRLRKSRSYKVYIAVFVCFAVKACHLEVVTELSTAAFLAAFDRFVARRGLPSDIFSDCGTNFVGADRQLHTLINSPEGQSALGDSRPHCSWHFNPPSAPHFGGLWEAAVRSTKRLLIRVMGRHHFTYEEFTTVLCRVEAVLNSRPLTPLSSDPADLDYLSPGHFLIGQPLLAVPPRTSTEDKSSLVNRWKLLDQCHQAFWRQWSTEYLTTLQARTKWSSGSPNIRLNDVVVIRDNQSPPLSWRMGRVIALLPGADGVVRVVRLRTAHGEVTRPVVKLVVLPTEGTCPGTPC</sequence>
<organism evidence="3 7">
    <name type="scientific">Macrosiphum euphorbiae</name>
    <name type="common">potato aphid</name>
    <dbReference type="NCBI Taxonomy" id="13131"/>
    <lineage>
        <taxon>Eukaryota</taxon>
        <taxon>Metazoa</taxon>
        <taxon>Ecdysozoa</taxon>
        <taxon>Arthropoda</taxon>
        <taxon>Hexapoda</taxon>
        <taxon>Insecta</taxon>
        <taxon>Pterygota</taxon>
        <taxon>Neoptera</taxon>
        <taxon>Paraneoptera</taxon>
        <taxon>Hemiptera</taxon>
        <taxon>Sternorrhyncha</taxon>
        <taxon>Aphidomorpha</taxon>
        <taxon>Aphidoidea</taxon>
        <taxon>Aphididae</taxon>
        <taxon>Macrosiphini</taxon>
        <taxon>Macrosiphum</taxon>
    </lineage>
</organism>
<dbReference type="Gene3D" id="3.10.10.10">
    <property type="entry name" value="HIV Type 1 Reverse Transcriptase, subunit A, domain 1"/>
    <property type="match status" value="1"/>
</dbReference>
<evidence type="ECO:0000256" key="1">
    <source>
        <dbReference type="SAM" id="MobiDB-lite"/>
    </source>
</evidence>
<dbReference type="Pfam" id="PF18701">
    <property type="entry name" value="DUF5641"/>
    <property type="match status" value="1"/>
</dbReference>
<dbReference type="InterPro" id="IPR012337">
    <property type="entry name" value="RNaseH-like_sf"/>
</dbReference>
<evidence type="ECO:0000313" key="5">
    <source>
        <dbReference type="EMBL" id="CAI6361925.1"/>
    </source>
</evidence>
<evidence type="ECO:0000313" key="7">
    <source>
        <dbReference type="Proteomes" id="UP001160148"/>
    </source>
</evidence>
<reference evidence="3 7" key="1">
    <citation type="submission" date="2023-01" db="EMBL/GenBank/DDBJ databases">
        <authorList>
            <person name="Whitehead M."/>
        </authorList>
    </citation>
    <scope>NUCLEOTIDE SEQUENCE [LARGE SCALE GENOMIC DNA]</scope>
</reference>
<dbReference type="InterPro" id="IPR040676">
    <property type="entry name" value="DUF5641"/>
</dbReference>
<dbReference type="Pfam" id="PF05380">
    <property type="entry name" value="Peptidase_A17"/>
    <property type="match status" value="1"/>
</dbReference>
<dbReference type="InterPro" id="IPR043502">
    <property type="entry name" value="DNA/RNA_pol_sf"/>
</dbReference>
<comment type="caution">
    <text evidence="3">The sequence shown here is derived from an EMBL/GenBank/DDBJ whole genome shotgun (WGS) entry which is preliminary data.</text>
</comment>
<dbReference type="Gene3D" id="3.30.420.10">
    <property type="entry name" value="Ribonuclease H-like superfamily/Ribonuclease H"/>
    <property type="match status" value="1"/>
</dbReference>
<dbReference type="InterPro" id="IPR008042">
    <property type="entry name" value="Retrotrans_Pao"/>
</dbReference>
<dbReference type="GO" id="GO:0042575">
    <property type="term" value="C:DNA polymerase complex"/>
    <property type="evidence" value="ECO:0007669"/>
    <property type="project" value="UniProtKB-ARBA"/>
</dbReference>
<dbReference type="InterPro" id="IPR005312">
    <property type="entry name" value="DUF1759"/>
</dbReference>
<evidence type="ECO:0000313" key="6">
    <source>
        <dbReference type="EMBL" id="CAI6375117.1"/>
    </source>
</evidence>
<dbReference type="EMBL" id="CARXXK010000003">
    <property type="protein sequence ID" value="CAI6361925.1"/>
    <property type="molecule type" value="Genomic_DNA"/>
</dbReference>
<dbReference type="EMBL" id="CARXXK010001262">
    <property type="protein sequence ID" value="CAI6375117.1"/>
    <property type="molecule type" value="Genomic_DNA"/>
</dbReference>
<dbReference type="InterPro" id="IPR001584">
    <property type="entry name" value="Integrase_cat-core"/>
</dbReference>
<proteinExistence type="predicted"/>
<dbReference type="GO" id="GO:0071897">
    <property type="term" value="P:DNA biosynthetic process"/>
    <property type="evidence" value="ECO:0007669"/>
    <property type="project" value="UniProtKB-ARBA"/>
</dbReference>
<dbReference type="InterPro" id="IPR036397">
    <property type="entry name" value="RNaseH_sf"/>
</dbReference>
<dbReference type="GO" id="GO:0003676">
    <property type="term" value="F:nucleic acid binding"/>
    <property type="evidence" value="ECO:0007669"/>
    <property type="project" value="InterPro"/>
</dbReference>
<gene>
    <name evidence="4" type="ORF">MEUPH1_LOCUS10616</name>
    <name evidence="5" type="ORF">MEUPH1_LOCUS17050</name>
    <name evidence="6" type="ORF">MEUPH1_LOCUS28656</name>
    <name evidence="3" type="ORF">MEUPH1_LOCUS5368</name>
</gene>
<dbReference type="PANTHER" id="PTHR47331">
    <property type="entry name" value="PHD-TYPE DOMAIN-CONTAINING PROTEIN"/>
    <property type="match status" value="1"/>
</dbReference>
<feature type="region of interest" description="Disordered" evidence="1">
    <location>
        <begin position="314"/>
        <end position="334"/>
    </location>
</feature>
<dbReference type="InterPro" id="IPR043128">
    <property type="entry name" value="Rev_trsase/Diguanyl_cyclase"/>
</dbReference>
<evidence type="ECO:0000313" key="3">
    <source>
        <dbReference type="EMBL" id="CAI6348718.1"/>
    </source>
</evidence>
<dbReference type="Proteomes" id="UP001160148">
    <property type="component" value="Unassembled WGS sequence"/>
</dbReference>
<dbReference type="PANTHER" id="PTHR47331:SF5">
    <property type="entry name" value="RIBONUCLEASE H"/>
    <property type="match status" value="1"/>
</dbReference>
<name>A0AAV0W0L0_9HEMI</name>
<dbReference type="Pfam" id="PF03564">
    <property type="entry name" value="DUF1759"/>
    <property type="match status" value="1"/>
</dbReference>
<dbReference type="GO" id="GO:0015074">
    <property type="term" value="P:DNA integration"/>
    <property type="evidence" value="ECO:0007669"/>
    <property type="project" value="InterPro"/>
</dbReference>
<feature type="domain" description="Integrase catalytic" evidence="2">
    <location>
        <begin position="1434"/>
        <end position="1623"/>
    </location>
</feature>
<dbReference type="EMBL" id="CARXXK010000002">
    <property type="protein sequence ID" value="CAI6354652.1"/>
    <property type="molecule type" value="Genomic_DNA"/>
</dbReference>
<protein>
    <recommendedName>
        <fullName evidence="2">Integrase catalytic domain-containing protein</fullName>
    </recommendedName>
</protein>
<keyword evidence="7" id="KW-1185">Reference proteome</keyword>
<accession>A0AAV0W0L0</accession>
<dbReference type="SUPFAM" id="SSF53098">
    <property type="entry name" value="Ribonuclease H-like"/>
    <property type="match status" value="1"/>
</dbReference>
<evidence type="ECO:0000259" key="2">
    <source>
        <dbReference type="PROSITE" id="PS50994"/>
    </source>
</evidence>
<dbReference type="EMBL" id="CARXXK010000001">
    <property type="protein sequence ID" value="CAI6348718.1"/>
    <property type="molecule type" value="Genomic_DNA"/>
</dbReference>
<dbReference type="Gene3D" id="3.30.70.270">
    <property type="match status" value="1"/>
</dbReference>